<reference evidence="3 4" key="1">
    <citation type="submission" date="2015-01" db="EMBL/GenBank/DDBJ databases">
        <title>Evolution of Trichinella species and genotypes.</title>
        <authorList>
            <person name="Korhonen P.K."/>
            <person name="Edoardo P."/>
            <person name="Giuseppe L.R."/>
            <person name="Gasser R.B."/>
        </authorList>
    </citation>
    <scope>NUCLEOTIDE SEQUENCE [LARGE SCALE GENOMIC DNA]</scope>
    <source>
        <strain evidence="1">ISS141</strain>
        <strain evidence="2">ISS470</strain>
    </source>
</reference>
<evidence type="ECO:0000313" key="4">
    <source>
        <dbReference type="Proteomes" id="UP000054995"/>
    </source>
</evidence>
<proteinExistence type="predicted"/>
<gene>
    <name evidence="2" type="ORF">T4D_11361</name>
    <name evidence="1" type="ORF">T4E_7801</name>
</gene>
<dbReference type="Proteomes" id="UP000054815">
    <property type="component" value="Unassembled WGS sequence"/>
</dbReference>
<accession>A0A0V1FA41</accession>
<name>A0A0V1FA41_TRIPS</name>
<keyword evidence="4" id="KW-1185">Reference proteome</keyword>
<protein>
    <submittedName>
        <fullName evidence="2">Uncharacterized protein</fullName>
    </submittedName>
</protein>
<dbReference type="AlphaFoldDB" id="A0A0V1FA41"/>
<dbReference type="EMBL" id="JYDT01000159">
    <property type="protein sequence ID" value="KRY82856.1"/>
    <property type="molecule type" value="Genomic_DNA"/>
</dbReference>
<dbReference type="Proteomes" id="UP000054995">
    <property type="component" value="Unassembled WGS sequence"/>
</dbReference>
<evidence type="ECO:0000313" key="2">
    <source>
        <dbReference type="EMBL" id="KRY82856.1"/>
    </source>
</evidence>
<comment type="caution">
    <text evidence="2">The sequence shown here is derived from an EMBL/GenBank/DDBJ whole genome shotgun (WGS) entry which is preliminary data.</text>
</comment>
<evidence type="ECO:0000313" key="1">
    <source>
        <dbReference type="EMBL" id="KRX88006.1"/>
    </source>
</evidence>
<dbReference type="EMBL" id="JYDU01000256">
    <property type="protein sequence ID" value="KRX88006.1"/>
    <property type="molecule type" value="Genomic_DNA"/>
</dbReference>
<organism evidence="2 4">
    <name type="scientific">Trichinella pseudospiralis</name>
    <name type="common">Parasitic roundworm</name>
    <dbReference type="NCBI Taxonomy" id="6337"/>
    <lineage>
        <taxon>Eukaryota</taxon>
        <taxon>Metazoa</taxon>
        <taxon>Ecdysozoa</taxon>
        <taxon>Nematoda</taxon>
        <taxon>Enoplea</taxon>
        <taxon>Dorylaimia</taxon>
        <taxon>Trichinellida</taxon>
        <taxon>Trichinellidae</taxon>
        <taxon>Trichinella</taxon>
    </lineage>
</organism>
<evidence type="ECO:0000313" key="3">
    <source>
        <dbReference type="Proteomes" id="UP000054815"/>
    </source>
</evidence>
<sequence>MDAFPLLERPASSNIRDQDKKKQFVKQFGQNAHHALPCSCGSLNNMGIQLQDMAYTLHI</sequence>